<evidence type="ECO:0000313" key="2">
    <source>
        <dbReference type="WBParaSite" id="nRc.2.0.1.t39657-RA"/>
    </source>
</evidence>
<keyword evidence="1" id="KW-1185">Reference proteome</keyword>
<dbReference type="WBParaSite" id="nRc.2.0.1.t39657-RA">
    <property type="protein sequence ID" value="nRc.2.0.1.t39657-RA"/>
    <property type="gene ID" value="nRc.2.0.1.g39657"/>
</dbReference>
<organism evidence="1 2">
    <name type="scientific">Romanomermis culicivorax</name>
    <name type="common">Nematode worm</name>
    <dbReference type="NCBI Taxonomy" id="13658"/>
    <lineage>
        <taxon>Eukaryota</taxon>
        <taxon>Metazoa</taxon>
        <taxon>Ecdysozoa</taxon>
        <taxon>Nematoda</taxon>
        <taxon>Enoplea</taxon>
        <taxon>Dorylaimia</taxon>
        <taxon>Mermithida</taxon>
        <taxon>Mermithoidea</taxon>
        <taxon>Mermithidae</taxon>
        <taxon>Romanomermis</taxon>
    </lineage>
</organism>
<protein>
    <submittedName>
        <fullName evidence="2">Uncharacterized protein</fullName>
    </submittedName>
</protein>
<dbReference type="AlphaFoldDB" id="A0A915KLE1"/>
<dbReference type="Proteomes" id="UP000887565">
    <property type="component" value="Unplaced"/>
</dbReference>
<sequence length="60" mass="6729">MDNAPRNFKRKKCAININIRGIGIIIKIVVRETLHCSGNWEFEALVGEKGWSGNGDTTQK</sequence>
<reference evidence="2" key="1">
    <citation type="submission" date="2022-11" db="UniProtKB">
        <authorList>
            <consortium name="WormBaseParasite"/>
        </authorList>
    </citation>
    <scope>IDENTIFICATION</scope>
</reference>
<evidence type="ECO:0000313" key="1">
    <source>
        <dbReference type="Proteomes" id="UP000887565"/>
    </source>
</evidence>
<accession>A0A915KLE1</accession>
<proteinExistence type="predicted"/>
<name>A0A915KLE1_ROMCU</name>